<keyword evidence="4" id="KW-1185">Reference proteome</keyword>
<name>A0ABY1PRU7_9BACT</name>
<gene>
    <name evidence="3" type="ORF">SAMN06265222_1011085</name>
</gene>
<evidence type="ECO:0000259" key="1">
    <source>
        <dbReference type="Pfam" id="PF00534"/>
    </source>
</evidence>
<dbReference type="InterPro" id="IPR028098">
    <property type="entry name" value="Glyco_trans_4-like_N"/>
</dbReference>
<dbReference type="Gene3D" id="3.40.50.2000">
    <property type="entry name" value="Glycogen Phosphorylase B"/>
    <property type="match status" value="2"/>
</dbReference>
<proteinExistence type="predicted"/>
<dbReference type="Pfam" id="PF13439">
    <property type="entry name" value="Glyco_transf_4"/>
    <property type="match status" value="1"/>
</dbReference>
<dbReference type="GO" id="GO:0016740">
    <property type="term" value="F:transferase activity"/>
    <property type="evidence" value="ECO:0007669"/>
    <property type="project" value="UniProtKB-KW"/>
</dbReference>
<organism evidence="3 4">
    <name type="scientific">Neorhodopirellula lusitana</name>
    <dbReference type="NCBI Taxonomy" id="445327"/>
    <lineage>
        <taxon>Bacteria</taxon>
        <taxon>Pseudomonadati</taxon>
        <taxon>Planctomycetota</taxon>
        <taxon>Planctomycetia</taxon>
        <taxon>Pirellulales</taxon>
        <taxon>Pirellulaceae</taxon>
        <taxon>Neorhodopirellula</taxon>
    </lineage>
</organism>
<dbReference type="InterPro" id="IPR001296">
    <property type="entry name" value="Glyco_trans_1"/>
</dbReference>
<evidence type="ECO:0000259" key="2">
    <source>
        <dbReference type="Pfam" id="PF13439"/>
    </source>
</evidence>
<dbReference type="SUPFAM" id="SSF53756">
    <property type="entry name" value="UDP-Glycosyltransferase/glycogen phosphorylase"/>
    <property type="match status" value="1"/>
</dbReference>
<dbReference type="InterPro" id="IPR047691">
    <property type="entry name" value="PelF-like"/>
</dbReference>
<feature type="domain" description="Glycosyltransferase subfamily 4-like N-terminal" evidence="2">
    <location>
        <begin position="9"/>
        <end position="165"/>
    </location>
</feature>
<keyword evidence="3" id="KW-0808">Transferase</keyword>
<dbReference type="NCBIfam" id="NF038011">
    <property type="entry name" value="PelF"/>
    <property type="match status" value="1"/>
</dbReference>
<reference evidence="3 4" key="1">
    <citation type="submission" date="2017-05" db="EMBL/GenBank/DDBJ databases">
        <authorList>
            <person name="Varghese N."/>
            <person name="Submissions S."/>
        </authorList>
    </citation>
    <scope>NUCLEOTIDE SEQUENCE [LARGE SCALE GENOMIC DNA]</scope>
    <source>
        <strain evidence="3 4">DSM 25457</strain>
    </source>
</reference>
<accession>A0ABY1PRU7</accession>
<feature type="domain" description="Glycosyl transferase family 1" evidence="1">
    <location>
        <begin position="182"/>
        <end position="333"/>
    </location>
</feature>
<dbReference type="Pfam" id="PF00534">
    <property type="entry name" value="Glycos_transf_1"/>
    <property type="match status" value="1"/>
</dbReference>
<dbReference type="InterPro" id="IPR050194">
    <property type="entry name" value="Glycosyltransferase_grp1"/>
</dbReference>
<dbReference type="PANTHER" id="PTHR45947:SF14">
    <property type="entry name" value="SLL1723 PROTEIN"/>
    <property type="match status" value="1"/>
</dbReference>
<dbReference type="EMBL" id="FXUG01000001">
    <property type="protein sequence ID" value="SMP44141.1"/>
    <property type="molecule type" value="Genomic_DNA"/>
</dbReference>
<dbReference type="PANTHER" id="PTHR45947">
    <property type="entry name" value="SULFOQUINOVOSYL TRANSFERASE SQD2"/>
    <property type="match status" value="1"/>
</dbReference>
<protein>
    <submittedName>
        <fullName evidence="3">Sugar transferase, PEP-CTERM/EpsH1 system associated</fullName>
    </submittedName>
</protein>
<evidence type="ECO:0000313" key="4">
    <source>
        <dbReference type="Proteomes" id="UP001158067"/>
    </source>
</evidence>
<dbReference type="Proteomes" id="UP001158067">
    <property type="component" value="Unassembled WGS sequence"/>
</dbReference>
<evidence type="ECO:0000313" key="3">
    <source>
        <dbReference type="EMBL" id="SMP44141.1"/>
    </source>
</evidence>
<sequence>MHVSLGTHVGGMEKLLVEFARYTDRDRFELTFVSLQERGDVARELEQQGCSVIDFHKRDGLSPGLVLRLANQFRELRVDVVHTHNTAAMFYGVPAAKLSGVKTVIHTRHGQRLGATKRQTAVFRWLAKGCNQVVSVCEDGARLTIDEGVDSRLVATICNGVDLSRFEFAGPRSNGSCLNGPVTMVARLSAEKDVPTLIRAMELAIRSAEGLKLRIIGDGPERVSLESLVKSLGMQNAVEFMGQRNDVAALLAEASVFVLPSLSEGISLTLLEAMARGLPVVATDVGGTPEVVIDGGTGFLVPAGDVASMADALVELHQNTGAAVEMGRQGRKRVEQHFTIQRMVRDYERLYRSETTL</sequence>
<comment type="caution">
    <text evidence="3">The sequence shown here is derived from an EMBL/GenBank/DDBJ whole genome shotgun (WGS) entry which is preliminary data.</text>
</comment>